<organism evidence="1 2">
    <name type="scientific">Pseudooceanicola algae</name>
    <dbReference type="NCBI Taxonomy" id="1537215"/>
    <lineage>
        <taxon>Bacteria</taxon>
        <taxon>Pseudomonadati</taxon>
        <taxon>Pseudomonadota</taxon>
        <taxon>Alphaproteobacteria</taxon>
        <taxon>Rhodobacterales</taxon>
        <taxon>Paracoccaceae</taxon>
        <taxon>Pseudooceanicola</taxon>
    </lineage>
</organism>
<accession>A0A418SIM5</accession>
<dbReference type="EMBL" id="CP060436">
    <property type="protein sequence ID" value="QPM91151.1"/>
    <property type="molecule type" value="Genomic_DNA"/>
</dbReference>
<evidence type="ECO:0000313" key="1">
    <source>
        <dbReference type="EMBL" id="QPM91151.1"/>
    </source>
</evidence>
<name>A0A418SIM5_9RHOB</name>
<proteinExistence type="predicted"/>
<dbReference type="RefSeq" id="WP_119838474.1">
    <property type="nucleotide sequence ID" value="NZ_CP060436.1"/>
</dbReference>
<dbReference type="Proteomes" id="UP000283786">
    <property type="component" value="Chromosome"/>
</dbReference>
<sequence>MLHDTIYDAIYVGGAAVIFFAVPGLVTALADRRPLLPMSLMLAIGVAAMGWVWYLDPQIYALRNFPETTYRVFGAVWHSF</sequence>
<protein>
    <submittedName>
        <fullName evidence="1">Uncharacterized protein</fullName>
    </submittedName>
</protein>
<dbReference type="KEGG" id="palw:PSAL_024000"/>
<dbReference type="AlphaFoldDB" id="A0A418SIM5"/>
<reference evidence="1 2" key="1">
    <citation type="submission" date="2020-08" db="EMBL/GenBank/DDBJ databases">
        <title>Genome sequence of Rhodobacteraceae bacterium Lw-13e.</title>
        <authorList>
            <person name="Poehlein A."/>
            <person name="Wolter L."/>
            <person name="Daniel R."/>
            <person name="Brinkhoff T."/>
        </authorList>
    </citation>
    <scope>NUCLEOTIDE SEQUENCE [LARGE SCALE GENOMIC DNA]</scope>
    <source>
        <strain evidence="1 2">Lw-13e</strain>
    </source>
</reference>
<gene>
    <name evidence="1" type="ORF">PSAL_024000</name>
</gene>
<keyword evidence="2" id="KW-1185">Reference proteome</keyword>
<evidence type="ECO:0000313" key="2">
    <source>
        <dbReference type="Proteomes" id="UP000283786"/>
    </source>
</evidence>